<reference evidence="2" key="1">
    <citation type="submission" date="2022-11" db="UniProtKB">
        <authorList>
            <consortium name="WormBaseParasite"/>
        </authorList>
    </citation>
    <scope>IDENTIFICATION</scope>
</reference>
<evidence type="ECO:0000313" key="1">
    <source>
        <dbReference type="Proteomes" id="UP000887580"/>
    </source>
</evidence>
<organism evidence="1 2">
    <name type="scientific">Panagrolaimus sp. PS1159</name>
    <dbReference type="NCBI Taxonomy" id="55785"/>
    <lineage>
        <taxon>Eukaryota</taxon>
        <taxon>Metazoa</taxon>
        <taxon>Ecdysozoa</taxon>
        <taxon>Nematoda</taxon>
        <taxon>Chromadorea</taxon>
        <taxon>Rhabditida</taxon>
        <taxon>Tylenchina</taxon>
        <taxon>Panagrolaimomorpha</taxon>
        <taxon>Panagrolaimoidea</taxon>
        <taxon>Panagrolaimidae</taxon>
        <taxon>Panagrolaimus</taxon>
    </lineage>
</organism>
<accession>A0AC35GQX2</accession>
<dbReference type="Proteomes" id="UP000887580">
    <property type="component" value="Unplaced"/>
</dbReference>
<name>A0AC35GQX2_9BILA</name>
<evidence type="ECO:0000313" key="2">
    <source>
        <dbReference type="WBParaSite" id="PS1159_v2.g777.t1"/>
    </source>
</evidence>
<proteinExistence type="predicted"/>
<sequence length="488" mass="54985">MRMKTKKEGILISSIGLVLHMLFVAIPKDILRWVNMEKKSIKGQTIVITGGASGIGQRMAEMLSLEHGAKVAIIDVDKNKGDETVEGIVENGGIAKAWKCDITNEEAMKICAEEIKNEFGTVDIVICNAAILFFGHMMELSMKQIQRAMDVNVMGTLITIRAFLPDMEERNSGQIVAISSIAGFAGETYGIAYCPTKFAVRGIMECLQMEFRDRGLSGIICTTVCPWFIRTPMILNMGMRPTCRILPFMSINRASNQIIDAILKNKHISFIPFMVGFILFCRQFFTHHMQKAGRSYLNCKYEPAVTPEKNNNNNSTDYKNNSGAVSSHSSSSFMLNNNNYNDLQKADVENTESENEEIIVKNMARTSTTTPENSREYFKLAPLFWYAIILPALAFTFIVWYRPEWIPVNYMPFIGEFAYNLGTKHSNVALWINIGALGAHIGEAVYSLYLCDQLNISHASSLKWFIQTFLVGFASLRMLLKLRNKNRK</sequence>
<dbReference type="WBParaSite" id="PS1159_v2.g777.t1">
    <property type="protein sequence ID" value="PS1159_v2.g777.t1"/>
    <property type="gene ID" value="PS1159_v2.g777"/>
</dbReference>
<protein>
    <submittedName>
        <fullName evidence="2">Transmembrane protein 254</fullName>
    </submittedName>
</protein>